<feature type="domain" description="Fibronectin type-III" evidence="3">
    <location>
        <begin position="704"/>
        <end position="795"/>
    </location>
</feature>
<organism evidence="4 5">
    <name type="scientific">Aldrovandia affinis</name>
    <dbReference type="NCBI Taxonomy" id="143900"/>
    <lineage>
        <taxon>Eukaryota</taxon>
        <taxon>Metazoa</taxon>
        <taxon>Chordata</taxon>
        <taxon>Craniata</taxon>
        <taxon>Vertebrata</taxon>
        <taxon>Euteleostomi</taxon>
        <taxon>Actinopterygii</taxon>
        <taxon>Neopterygii</taxon>
        <taxon>Teleostei</taxon>
        <taxon>Notacanthiformes</taxon>
        <taxon>Halosauridae</taxon>
        <taxon>Aldrovandia</taxon>
    </lineage>
</organism>
<evidence type="ECO:0000313" key="5">
    <source>
        <dbReference type="Proteomes" id="UP001221898"/>
    </source>
</evidence>
<dbReference type="SMART" id="SM00060">
    <property type="entry name" value="FN3"/>
    <property type="match status" value="6"/>
</dbReference>
<dbReference type="InterPro" id="IPR013783">
    <property type="entry name" value="Ig-like_fold"/>
</dbReference>
<dbReference type="PANTHER" id="PTHR46708:SF2">
    <property type="entry name" value="FIBRONECTIN TYPE-III DOMAIN-CONTAINING PROTEIN"/>
    <property type="match status" value="1"/>
</dbReference>
<feature type="region of interest" description="Disordered" evidence="2">
    <location>
        <begin position="24"/>
        <end position="114"/>
    </location>
</feature>
<feature type="compositionally biased region" description="Polar residues" evidence="2">
    <location>
        <begin position="50"/>
        <end position="61"/>
    </location>
</feature>
<dbReference type="PROSITE" id="PS50853">
    <property type="entry name" value="FN3"/>
    <property type="match status" value="4"/>
</dbReference>
<dbReference type="SUPFAM" id="SSF49265">
    <property type="entry name" value="Fibronectin type III"/>
    <property type="match status" value="4"/>
</dbReference>
<feature type="domain" description="Fibronectin type-III" evidence="3">
    <location>
        <begin position="499"/>
        <end position="587"/>
    </location>
</feature>
<feature type="region of interest" description="Disordered" evidence="2">
    <location>
        <begin position="126"/>
        <end position="156"/>
    </location>
</feature>
<dbReference type="AlphaFoldDB" id="A0AAD7R8D1"/>
<gene>
    <name evidence="4" type="ORF">AAFF_G00303170</name>
</gene>
<dbReference type="Pfam" id="PF00041">
    <property type="entry name" value="fn3"/>
    <property type="match status" value="5"/>
</dbReference>
<dbReference type="Gene3D" id="2.60.40.10">
    <property type="entry name" value="Immunoglobulins"/>
    <property type="match status" value="5"/>
</dbReference>
<evidence type="ECO:0000313" key="4">
    <source>
        <dbReference type="EMBL" id="KAJ8371708.1"/>
    </source>
</evidence>
<feature type="domain" description="Fibronectin type-III" evidence="3">
    <location>
        <begin position="216"/>
        <end position="307"/>
    </location>
</feature>
<dbReference type="PANTHER" id="PTHR46708">
    <property type="entry name" value="TENASCIN"/>
    <property type="match status" value="1"/>
</dbReference>
<dbReference type="Proteomes" id="UP001221898">
    <property type="component" value="Unassembled WGS sequence"/>
</dbReference>
<dbReference type="CDD" id="cd00063">
    <property type="entry name" value="FN3"/>
    <property type="match status" value="5"/>
</dbReference>
<dbReference type="InterPro" id="IPR050991">
    <property type="entry name" value="ECM_Regulatory_Proteins"/>
</dbReference>
<feature type="compositionally biased region" description="Polar residues" evidence="2">
    <location>
        <begin position="85"/>
        <end position="97"/>
    </location>
</feature>
<keyword evidence="5" id="KW-1185">Reference proteome</keyword>
<comment type="caution">
    <text evidence="4">The sequence shown here is derived from an EMBL/GenBank/DDBJ whole genome shotgun (WGS) entry which is preliminary data.</text>
</comment>
<reference evidence="4" key="1">
    <citation type="journal article" date="2023" name="Science">
        <title>Genome structures resolve the early diversification of teleost fishes.</title>
        <authorList>
            <person name="Parey E."/>
            <person name="Louis A."/>
            <person name="Montfort J."/>
            <person name="Bouchez O."/>
            <person name="Roques C."/>
            <person name="Iampietro C."/>
            <person name="Lluch J."/>
            <person name="Castinel A."/>
            <person name="Donnadieu C."/>
            <person name="Desvignes T."/>
            <person name="Floi Bucao C."/>
            <person name="Jouanno E."/>
            <person name="Wen M."/>
            <person name="Mejri S."/>
            <person name="Dirks R."/>
            <person name="Jansen H."/>
            <person name="Henkel C."/>
            <person name="Chen W.J."/>
            <person name="Zahm M."/>
            <person name="Cabau C."/>
            <person name="Klopp C."/>
            <person name="Thompson A.W."/>
            <person name="Robinson-Rechavi M."/>
            <person name="Braasch I."/>
            <person name="Lecointre G."/>
            <person name="Bobe J."/>
            <person name="Postlethwait J.H."/>
            <person name="Berthelot C."/>
            <person name="Roest Crollius H."/>
            <person name="Guiguen Y."/>
        </authorList>
    </citation>
    <scope>NUCLEOTIDE SEQUENCE</scope>
    <source>
        <strain evidence="4">NC1722</strain>
    </source>
</reference>
<keyword evidence="1" id="KW-0677">Repeat</keyword>
<dbReference type="EMBL" id="JAINUG010000436">
    <property type="protein sequence ID" value="KAJ8371708.1"/>
    <property type="molecule type" value="Genomic_DNA"/>
</dbReference>
<protein>
    <recommendedName>
        <fullName evidence="3">Fibronectin type-III domain-containing protein</fullName>
    </recommendedName>
</protein>
<dbReference type="InterPro" id="IPR003961">
    <property type="entry name" value="FN3_dom"/>
</dbReference>
<evidence type="ECO:0000256" key="2">
    <source>
        <dbReference type="SAM" id="MobiDB-lite"/>
    </source>
</evidence>
<dbReference type="InterPro" id="IPR036116">
    <property type="entry name" value="FN3_sf"/>
</dbReference>
<feature type="domain" description="Fibronectin type-III" evidence="3">
    <location>
        <begin position="394"/>
        <end position="485"/>
    </location>
</feature>
<accession>A0AAD7R8D1</accession>
<evidence type="ECO:0000256" key="1">
    <source>
        <dbReference type="ARBA" id="ARBA00022737"/>
    </source>
</evidence>
<evidence type="ECO:0000259" key="3">
    <source>
        <dbReference type="PROSITE" id="PS50853"/>
    </source>
</evidence>
<name>A0AAD7R8D1_9TELE</name>
<proteinExistence type="predicted"/>
<sequence>MECPECGWASPFCSECGYNLHPARTAQTDRENQRETTPSRSSLDPAPAPETTSPSLAQSEPVTACPDKPDTKSGLVDSDDMEGTLSKNSKDTVSTSQQDEKEEEGAPFIKHEPNTRLPVFFTLKETKDPEESVTLSKGISKGEDTPEETVPEEHREPMPMEGLTIGAVTSHSISVNQRWLPGVKDMFTSVLSYFSSGDQKRHTSTISHTAQTEPSAPEKLRVEEVRSRSVRLRWDPPTKMEGVSYTFSITYTCDGEEPREQTTGASSNTADLCDLSPGVEYSFSVCTELHTGGRSSACSTRARTRKLNISCVDEMSVSLSWDRPTDMEGVPHTFRVNWWGSRGQRESITTDENPTVLSHLRPGTEYSISVCTVLQSSGLESDPVCTTVCTEPSAPERLRVEEVRSRSVRLRWDPPTKMEGVSYTFSITYTCDGEEPREQTTGASSNTADLCDLSPGGEYSFSVCTELHTGGRSSACSTRARTREYDYGVRSEATSQAFRTRKLNISCVDEMSVSLSWDRPTDMEGVPHTFRVNWCSSRGQRESITTDENPTVLSHLRPGTEYSISVCTVQQSSGLESDPVCTTVCTAVRSREAEGGGGESRSVRLRWDPPTKMEGVSYTFSITYTCDREEPREQTTGASSNTADLCDLSPGWSTASASAQCFIPAAGAAPVQHEHARHLSLYCAAEPGLESDPVCTTVCTEPSAPERLRVEEVRSRSVRLRWDPPTKMEGVSYTFSITYTCDREEPREQTTGASSNTADLCDLSPGVEYSFSVCTVLHTGGRSSACSTRARTRKLNISVDETSVSLSWDRPTDMEGVPHTFRVNWWSSRGQRVHHYR</sequence>